<dbReference type="AlphaFoldDB" id="X1CPN9"/>
<evidence type="ECO:0000313" key="1">
    <source>
        <dbReference type="EMBL" id="GAG86221.1"/>
    </source>
</evidence>
<protein>
    <submittedName>
        <fullName evidence="1">Uncharacterized protein</fullName>
    </submittedName>
</protein>
<reference evidence="1" key="1">
    <citation type="journal article" date="2014" name="Front. Microbiol.">
        <title>High frequency of phylogenetically diverse reductive dehalogenase-homologous genes in deep subseafloor sedimentary metagenomes.</title>
        <authorList>
            <person name="Kawai M."/>
            <person name="Futagami T."/>
            <person name="Toyoda A."/>
            <person name="Takaki Y."/>
            <person name="Nishi S."/>
            <person name="Hori S."/>
            <person name="Arai W."/>
            <person name="Tsubouchi T."/>
            <person name="Morono Y."/>
            <person name="Uchiyama I."/>
            <person name="Ito T."/>
            <person name="Fujiyama A."/>
            <person name="Inagaki F."/>
            <person name="Takami H."/>
        </authorList>
    </citation>
    <scope>NUCLEOTIDE SEQUENCE</scope>
    <source>
        <strain evidence="1">Expedition CK06-06</strain>
    </source>
</reference>
<accession>X1CPN9</accession>
<gene>
    <name evidence="1" type="ORF">S01H4_32183</name>
</gene>
<dbReference type="EMBL" id="BART01016789">
    <property type="protein sequence ID" value="GAG86221.1"/>
    <property type="molecule type" value="Genomic_DNA"/>
</dbReference>
<organism evidence="1">
    <name type="scientific">marine sediment metagenome</name>
    <dbReference type="NCBI Taxonomy" id="412755"/>
    <lineage>
        <taxon>unclassified sequences</taxon>
        <taxon>metagenomes</taxon>
        <taxon>ecological metagenomes</taxon>
    </lineage>
</organism>
<proteinExistence type="predicted"/>
<feature type="non-terminal residue" evidence="1">
    <location>
        <position position="1"/>
    </location>
</feature>
<sequence>FADIPARAYRVGKDIKTKQYLRAIEESSPEVLRNPLAAYRLYTDGNLTRNGRVLMDYETLQPMKISGLDATKKALGFQPIKLAENWDVKETLDFFQTDRMAKKQNWADLIYLAFQNKDLEMFNDAVEQWQTYNTHLLRRSELPITEDELNQMIAIRARPANIPPQFMWLALKDIRKKYWGK</sequence>
<name>X1CPN9_9ZZZZ</name>
<comment type="caution">
    <text evidence="1">The sequence shown here is derived from an EMBL/GenBank/DDBJ whole genome shotgun (WGS) entry which is preliminary data.</text>
</comment>